<dbReference type="AlphaFoldDB" id="E0S0H1"/>
<evidence type="ECO:0000256" key="4">
    <source>
        <dbReference type="ARBA" id="ARBA00022840"/>
    </source>
</evidence>
<dbReference type="Pfam" id="PF14524">
    <property type="entry name" value="Wzt_C"/>
    <property type="match status" value="1"/>
</dbReference>
<dbReference type="SUPFAM" id="SSF52540">
    <property type="entry name" value="P-loop containing nucleoside triphosphate hydrolases"/>
    <property type="match status" value="1"/>
</dbReference>
<dbReference type="PROSITE" id="PS00211">
    <property type="entry name" value="ABC_TRANSPORTER_1"/>
    <property type="match status" value="1"/>
</dbReference>
<dbReference type="STRING" id="515622.bpr_I0550"/>
<dbReference type="PROSITE" id="PS50893">
    <property type="entry name" value="ABC_TRANSPORTER_2"/>
    <property type="match status" value="1"/>
</dbReference>
<dbReference type="EMBL" id="CP001810">
    <property type="protein sequence ID" value="ADL33296.1"/>
    <property type="molecule type" value="Genomic_DNA"/>
</dbReference>
<keyword evidence="3" id="KW-0547">Nucleotide-binding</keyword>
<proteinExistence type="inferred from homology"/>
<dbReference type="HOGENOM" id="CLU_000604_101_1_9"/>
<feature type="compositionally biased region" description="Basic and acidic residues" evidence="5">
    <location>
        <begin position="274"/>
        <end position="284"/>
    </location>
</feature>
<keyword evidence="2" id="KW-0813">Transport</keyword>
<dbReference type="GO" id="GO:0005524">
    <property type="term" value="F:ATP binding"/>
    <property type="evidence" value="ECO:0007669"/>
    <property type="project" value="UniProtKB-KW"/>
</dbReference>
<dbReference type="InterPro" id="IPR003439">
    <property type="entry name" value="ABC_transporter-like_ATP-bd"/>
</dbReference>
<dbReference type="GO" id="GO:0140359">
    <property type="term" value="F:ABC-type transporter activity"/>
    <property type="evidence" value="ECO:0007669"/>
    <property type="project" value="InterPro"/>
</dbReference>
<dbReference type="InterPro" id="IPR003593">
    <property type="entry name" value="AAA+_ATPase"/>
</dbReference>
<dbReference type="Proteomes" id="UP000001299">
    <property type="component" value="Chromosome 1"/>
</dbReference>
<dbReference type="Gene3D" id="2.70.50.60">
    <property type="entry name" value="abc- transporter (atp binding component) like domain"/>
    <property type="match status" value="1"/>
</dbReference>
<dbReference type="SMART" id="SM00382">
    <property type="entry name" value="AAA"/>
    <property type="match status" value="1"/>
</dbReference>
<dbReference type="Gene3D" id="3.40.50.300">
    <property type="entry name" value="P-loop containing nucleotide triphosphate hydrolases"/>
    <property type="match status" value="1"/>
</dbReference>
<dbReference type="Pfam" id="PF00005">
    <property type="entry name" value="ABC_tran"/>
    <property type="match status" value="1"/>
</dbReference>
<evidence type="ECO:0000256" key="2">
    <source>
        <dbReference type="ARBA" id="ARBA00022448"/>
    </source>
</evidence>
<dbReference type="PANTHER" id="PTHR46743:SF2">
    <property type="entry name" value="TEICHOIC ACIDS EXPORT ATP-BINDING PROTEIN TAGH"/>
    <property type="match status" value="1"/>
</dbReference>
<dbReference type="InterPro" id="IPR029439">
    <property type="entry name" value="Wzt_C"/>
</dbReference>
<evidence type="ECO:0000259" key="6">
    <source>
        <dbReference type="PROSITE" id="PS50893"/>
    </source>
</evidence>
<dbReference type="eggNOG" id="COG1134">
    <property type="taxonomic scope" value="Bacteria"/>
</dbReference>
<gene>
    <name evidence="7" type="ordered locus">bpr_I0550</name>
</gene>
<dbReference type="GO" id="GO:0016020">
    <property type="term" value="C:membrane"/>
    <property type="evidence" value="ECO:0007669"/>
    <property type="project" value="InterPro"/>
</dbReference>
<dbReference type="PANTHER" id="PTHR46743">
    <property type="entry name" value="TEICHOIC ACIDS EXPORT ATP-BINDING PROTEIN TAGH"/>
    <property type="match status" value="1"/>
</dbReference>
<protein>
    <submittedName>
        <fullName evidence="7">Polysaccharide ABC transporter ATP-binding protein</fullName>
    </submittedName>
</protein>
<reference evidence="7 8" key="1">
    <citation type="journal article" date="2010" name="PLoS ONE">
        <title>The glycobiome of the rumen bacterium Butyrivibrio proteoclasticus B316(T) highlights adaptation to a polysaccharide-rich environment.</title>
        <authorList>
            <person name="Kelly W.J."/>
            <person name="Leahy S.C."/>
            <person name="Altermann E."/>
            <person name="Yeoman C.J."/>
            <person name="Dunne J.C."/>
            <person name="Kong Z."/>
            <person name="Pacheco D.M."/>
            <person name="Li D."/>
            <person name="Noel S.J."/>
            <person name="Moon C.D."/>
            <person name="Cookson A.L."/>
            <person name="Attwood G.T."/>
        </authorList>
    </citation>
    <scope>NUCLEOTIDE SEQUENCE [LARGE SCALE GENOMIC DNA]</scope>
    <source>
        <strain evidence="8">ATCC 51982 / DSM 14932 / B316</strain>
    </source>
</reference>
<comment type="similarity">
    <text evidence="1">Belongs to the ABC transporter superfamily.</text>
</comment>
<evidence type="ECO:0000313" key="8">
    <source>
        <dbReference type="Proteomes" id="UP000001299"/>
    </source>
</evidence>
<evidence type="ECO:0000256" key="1">
    <source>
        <dbReference type="ARBA" id="ARBA00005417"/>
    </source>
</evidence>
<dbReference type="InterPro" id="IPR017871">
    <property type="entry name" value="ABC_transporter-like_CS"/>
</dbReference>
<organism evidence="7 8">
    <name type="scientific">Butyrivibrio proteoclasticus (strain ATCC 51982 / DSM 14932 / B316)</name>
    <name type="common">Clostridium proteoclasticum</name>
    <dbReference type="NCBI Taxonomy" id="515622"/>
    <lineage>
        <taxon>Bacteria</taxon>
        <taxon>Bacillati</taxon>
        <taxon>Bacillota</taxon>
        <taxon>Clostridia</taxon>
        <taxon>Lachnospirales</taxon>
        <taxon>Lachnospiraceae</taxon>
        <taxon>Butyrivibrio</taxon>
    </lineage>
</organism>
<name>E0S0H1_BUTPB</name>
<dbReference type="CDD" id="cd10147">
    <property type="entry name" value="Wzt_C-like"/>
    <property type="match status" value="1"/>
</dbReference>
<dbReference type="RefSeq" id="WP_013279953.1">
    <property type="nucleotide sequence ID" value="NC_014387.1"/>
</dbReference>
<dbReference type="CDD" id="cd03220">
    <property type="entry name" value="ABC_KpsT_Wzt"/>
    <property type="match status" value="1"/>
</dbReference>
<feature type="domain" description="ABC transporter" evidence="6">
    <location>
        <begin position="7"/>
        <end position="248"/>
    </location>
</feature>
<dbReference type="KEGG" id="bpb:bpr_I0550"/>
<keyword evidence="8" id="KW-1185">Reference proteome</keyword>
<evidence type="ECO:0000256" key="3">
    <source>
        <dbReference type="ARBA" id="ARBA00022741"/>
    </source>
</evidence>
<dbReference type="InterPro" id="IPR050683">
    <property type="entry name" value="Bact_Polysacc_Export_ATP-bd"/>
</dbReference>
<evidence type="ECO:0000313" key="7">
    <source>
        <dbReference type="EMBL" id="ADL33296.1"/>
    </source>
</evidence>
<dbReference type="GO" id="GO:0016887">
    <property type="term" value="F:ATP hydrolysis activity"/>
    <property type="evidence" value="ECO:0007669"/>
    <property type="project" value="InterPro"/>
</dbReference>
<sequence length="456" mass="50105">MDKNVAIEVKNLTKSYKLYDKPMDRLKDSLGLAGKKRFKEHLALNNVSLSVKKGETVGIIGTNGSGKSTILKIITGVLSPSSGEVNVDGHISALLELGAGFNMEYNGIDNIYLNGMMIGFSEEEITRRLDAILEFADIGDYVYQPCKTYSSGMFVRLAFAVAINIDPEILIVDEALSVGDVFFQAKCYHKFEEFKKQGKTILFVSHDLSSISKYCDRAILLNQGVLLGEGTPKKMIDIYKQVLVGQYPLPSSDVQNLLDDDEIRAAAADADEKANSKIKKEDNKSAAGKNAKSNNSHADKKAMGENPDTLEYGDGAATIDEFYVTDANGLRASSIIKGTDFTVHMRVKFNRDVAAPIFAFTFKNILGIEITGTNSMVEKAFLEPVKAGDVKDISFTQNMSLQGGEYLISFGVTGFEQNDFTVYHRLYDALNITVVSDKNTVGYYDMNSVCKVEDAK</sequence>
<evidence type="ECO:0000256" key="5">
    <source>
        <dbReference type="SAM" id="MobiDB-lite"/>
    </source>
</evidence>
<dbReference type="InterPro" id="IPR027417">
    <property type="entry name" value="P-loop_NTPase"/>
</dbReference>
<feature type="region of interest" description="Disordered" evidence="5">
    <location>
        <begin position="274"/>
        <end position="309"/>
    </location>
</feature>
<dbReference type="InterPro" id="IPR015860">
    <property type="entry name" value="ABC_transpr_TagH-like"/>
</dbReference>
<accession>E0S0H1</accession>
<keyword evidence="4 7" id="KW-0067">ATP-binding</keyword>